<evidence type="ECO:0000256" key="3">
    <source>
        <dbReference type="ARBA" id="ARBA00047591"/>
    </source>
</evidence>
<dbReference type="EMBL" id="RSCD01000001">
    <property type="protein sequence ID" value="RSH95317.1"/>
    <property type="molecule type" value="Genomic_DNA"/>
</dbReference>
<sequence length="297" mass="30776">MLWVLVSTFAAALCATALPTRRSVTDLSSSQISAWTSPAYFASAAYCPDYTISAWSCGSACNGNAKPTSVTGGDGGSTPRFYIATLSDNSLVVAISGTNTSNDASIAVDLEFPLTSVSTSDFPGASGVEVHTGFLDAFERLKGSVTSAVQSGVSGGATNVLVTGHSLGGALVHLTATYLQKLLGTGVTVTAKAFASPRVGNQAWANYVDATLGSNTQHMINFNDDVPHVPPRDWGFQQSSGEVWILQGGTTYESCSGQENSQCSDSLESGLDEVALVASFVNDMDSSEHRGPYAGVK</sequence>
<dbReference type="InterPro" id="IPR029058">
    <property type="entry name" value="AB_hydrolase_fold"/>
</dbReference>
<dbReference type="Pfam" id="PF01764">
    <property type="entry name" value="Lipase_3"/>
    <property type="match status" value="1"/>
</dbReference>
<dbReference type="Gene3D" id="3.40.50.1820">
    <property type="entry name" value="alpha/beta hydrolase"/>
    <property type="match status" value="1"/>
</dbReference>
<comment type="catalytic activity">
    <reaction evidence="4">
        <text>a monoacylglycerol + H2O = glycerol + a fatty acid + H(+)</text>
        <dbReference type="Rhea" id="RHEA:15245"/>
        <dbReference type="ChEBI" id="CHEBI:15377"/>
        <dbReference type="ChEBI" id="CHEBI:15378"/>
        <dbReference type="ChEBI" id="CHEBI:17408"/>
        <dbReference type="ChEBI" id="CHEBI:17754"/>
        <dbReference type="ChEBI" id="CHEBI:28868"/>
    </reaction>
</comment>
<evidence type="ECO:0000313" key="7">
    <source>
        <dbReference type="EMBL" id="RSH95317.1"/>
    </source>
</evidence>
<keyword evidence="8" id="KW-1185">Reference proteome</keyword>
<evidence type="ECO:0000256" key="2">
    <source>
        <dbReference type="ARBA" id="ARBA00043996"/>
    </source>
</evidence>
<dbReference type="PANTHER" id="PTHR45856">
    <property type="entry name" value="ALPHA/BETA-HYDROLASES SUPERFAMILY PROTEIN"/>
    <property type="match status" value="1"/>
</dbReference>
<keyword evidence="1" id="KW-1015">Disulfide bond</keyword>
<evidence type="ECO:0000256" key="1">
    <source>
        <dbReference type="ARBA" id="ARBA00023157"/>
    </source>
</evidence>
<dbReference type="CDD" id="cd00519">
    <property type="entry name" value="Lipase_3"/>
    <property type="match status" value="1"/>
</dbReference>
<proteinExistence type="inferred from homology"/>
<comment type="similarity">
    <text evidence="2">Belongs to the AB hydrolase superfamily. Lipase family. Class 3 subfamily.</text>
</comment>
<dbReference type="GO" id="GO:0006629">
    <property type="term" value="P:lipid metabolic process"/>
    <property type="evidence" value="ECO:0007669"/>
    <property type="project" value="InterPro"/>
</dbReference>
<name>A0A427YW49_9TREE</name>
<accession>A0A427YW49</accession>
<comment type="caution">
    <text evidence="7">The sequence shown here is derived from an EMBL/GenBank/DDBJ whole genome shotgun (WGS) entry which is preliminary data.</text>
</comment>
<feature type="chain" id="PRO_5019275361" description="Fungal lipase-type domain-containing protein" evidence="5">
    <location>
        <begin position="18"/>
        <end position="297"/>
    </location>
</feature>
<evidence type="ECO:0000313" key="8">
    <source>
        <dbReference type="Proteomes" id="UP000279259"/>
    </source>
</evidence>
<dbReference type="Proteomes" id="UP000279259">
    <property type="component" value="Unassembled WGS sequence"/>
</dbReference>
<dbReference type="AlphaFoldDB" id="A0A427YW49"/>
<feature type="signal peptide" evidence="5">
    <location>
        <begin position="1"/>
        <end position="17"/>
    </location>
</feature>
<feature type="domain" description="Fungal lipase-type" evidence="6">
    <location>
        <begin position="92"/>
        <end position="232"/>
    </location>
</feature>
<dbReference type="PANTHER" id="PTHR45856:SF25">
    <property type="entry name" value="FUNGAL LIPASE-LIKE DOMAIN-CONTAINING PROTEIN"/>
    <property type="match status" value="1"/>
</dbReference>
<comment type="catalytic activity">
    <reaction evidence="3">
        <text>a diacylglycerol + H2O = a monoacylglycerol + a fatty acid + H(+)</text>
        <dbReference type="Rhea" id="RHEA:32731"/>
        <dbReference type="ChEBI" id="CHEBI:15377"/>
        <dbReference type="ChEBI" id="CHEBI:15378"/>
        <dbReference type="ChEBI" id="CHEBI:17408"/>
        <dbReference type="ChEBI" id="CHEBI:18035"/>
        <dbReference type="ChEBI" id="CHEBI:28868"/>
    </reaction>
</comment>
<protein>
    <recommendedName>
        <fullName evidence="6">Fungal lipase-type domain-containing protein</fullName>
    </recommendedName>
</protein>
<gene>
    <name evidence="7" type="ORF">EHS25_000404</name>
</gene>
<keyword evidence="5" id="KW-0732">Signal</keyword>
<dbReference type="OrthoDB" id="426718at2759"/>
<evidence type="ECO:0000256" key="4">
    <source>
        <dbReference type="ARBA" id="ARBA00048461"/>
    </source>
</evidence>
<dbReference type="InterPro" id="IPR051218">
    <property type="entry name" value="Sec_MonoDiacylglyc_Lipase"/>
</dbReference>
<organism evidence="7 8">
    <name type="scientific">Saitozyma podzolica</name>
    <dbReference type="NCBI Taxonomy" id="1890683"/>
    <lineage>
        <taxon>Eukaryota</taxon>
        <taxon>Fungi</taxon>
        <taxon>Dikarya</taxon>
        <taxon>Basidiomycota</taxon>
        <taxon>Agaricomycotina</taxon>
        <taxon>Tremellomycetes</taxon>
        <taxon>Tremellales</taxon>
        <taxon>Trimorphomycetaceae</taxon>
        <taxon>Saitozyma</taxon>
    </lineage>
</organism>
<reference evidence="7 8" key="1">
    <citation type="submission" date="2018-11" db="EMBL/GenBank/DDBJ databases">
        <title>Genome sequence of Saitozyma podzolica DSM 27192.</title>
        <authorList>
            <person name="Aliyu H."/>
            <person name="Gorte O."/>
            <person name="Ochsenreither K."/>
        </authorList>
    </citation>
    <scope>NUCLEOTIDE SEQUENCE [LARGE SCALE GENOMIC DNA]</scope>
    <source>
        <strain evidence="7 8">DSM 27192</strain>
    </source>
</reference>
<dbReference type="STRING" id="1890683.A0A427YW49"/>
<evidence type="ECO:0000256" key="5">
    <source>
        <dbReference type="SAM" id="SignalP"/>
    </source>
</evidence>
<evidence type="ECO:0000259" key="6">
    <source>
        <dbReference type="Pfam" id="PF01764"/>
    </source>
</evidence>
<dbReference type="SUPFAM" id="SSF53474">
    <property type="entry name" value="alpha/beta-Hydrolases"/>
    <property type="match status" value="1"/>
</dbReference>
<dbReference type="InterPro" id="IPR002921">
    <property type="entry name" value="Fungal_lipase-type"/>
</dbReference>